<proteinExistence type="predicted"/>
<accession>A0A1N7LF10</accession>
<keyword evidence="1" id="KW-0472">Membrane</keyword>
<sequence>MNPLDRGNFALGFFLGFIVAGSLAFVFEMLGTTVVEANDVIAFASAIIALAAVIFTFLQHQRSIHQYDAEFIFSSEREYGQLFENLRDIGDWTKKPENQAVLTRIPTDRILDDYSEFTSKRFPPDEIWEKARPIKSHFKSIALLRREGVITKRAAKIAIQQAGFDLLIDHIWKMDVGSYYYTWRQDEKHLSTQALKKTHSWYEDLIALGRVIEIDSKLPKTRT</sequence>
<evidence type="ECO:0008006" key="4">
    <source>
        <dbReference type="Google" id="ProtNLM"/>
    </source>
</evidence>
<evidence type="ECO:0000313" key="3">
    <source>
        <dbReference type="Proteomes" id="UP000186684"/>
    </source>
</evidence>
<dbReference type="RefSeq" id="WP_076446245.1">
    <property type="nucleotide sequence ID" value="NZ_FTOQ01000002.1"/>
</dbReference>
<evidence type="ECO:0000256" key="1">
    <source>
        <dbReference type="SAM" id="Phobius"/>
    </source>
</evidence>
<protein>
    <recommendedName>
        <fullName evidence="4">DUF4760 domain-containing protein</fullName>
    </recommendedName>
</protein>
<reference evidence="3" key="1">
    <citation type="submission" date="2017-01" db="EMBL/GenBank/DDBJ databases">
        <authorList>
            <person name="Varghese N."/>
            <person name="Submissions S."/>
        </authorList>
    </citation>
    <scope>NUCLEOTIDE SEQUENCE [LARGE SCALE GENOMIC DNA]</scope>
    <source>
        <strain evidence="3">DSM 29430</strain>
    </source>
</reference>
<dbReference type="EMBL" id="FTOQ01000002">
    <property type="protein sequence ID" value="SIS72376.1"/>
    <property type="molecule type" value="Genomic_DNA"/>
</dbReference>
<keyword evidence="1" id="KW-1133">Transmembrane helix</keyword>
<organism evidence="2 3">
    <name type="scientific">Roseivivax lentus</name>
    <dbReference type="NCBI Taxonomy" id="633194"/>
    <lineage>
        <taxon>Bacteria</taxon>
        <taxon>Pseudomonadati</taxon>
        <taxon>Pseudomonadota</taxon>
        <taxon>Alphaproteobacteria</taxon>
        <taxon>Rhodobacterales</taxon>
        <taxon>Roseobacteraceae</taxon>
        <taxon>Roseivivax</taxon>
    </lineage>
</organism>
<dbReference type="AlphaFoldDB" id="A0A1N7LF10"/>
<name>A0A1N7LF10_9RHOB</name>
<dbReference type="Proteomes" id="UP000186684">
    <property type="component" value="Unassembled WGS sequence"/>
</dbReference>
<evidence type="ECO:0000313" key="2">
    <source>
        <dbReference type="EMBL" id="SIS72376.1"/>
    </source>
</evidence>
<keyword evidence="1" id="KW-0812">Transmembrane</keyword>
<gene>
    <name evidence="2" type="ORF">SAMN05421759_102645</name>
</gene>
<feature type="transmembrane region" description="Helical" evidence="1">
    <location>
        <begin position="40"/>
        <end position="58"/>
    </location>
</feature>
<keyword evidence="3" id="KW-1185">Reference proteome</keyword>